<feature type="domain" description="SH3" evidence="5">
    <location>
        <begin position="2"/>
        <end position="65"/>
    </location>
</feature>
<evidence type="ECO:0000259" key="6">
    <source>
        <dbReference type="PROSITE" id="PS50003"/>
    </source>
</evidence>
<dbReference type="InterPro" id="IPR036872">
    <property type="entry name" value="CH_dom_sf"/>
</dbReference>
<feature type="compositionally biased region" description="Polar residues" evidence="4">
    <location>
        <begin position="322"/>
        <end position="354"/>
    </location>
</feature>
<feature type="compositionally biased region" description="Low complexity" evidence="4">
    <location>
        <begin position="417"/>
        <end position="428"/>
    </location>
</feature>
<reference evidence="9" key="1">
    <citation type="submission" date="2020-12" db="EMBL/GenBank/DDBJ databases">
        <title>Metabolic potential, ecology and presence of endohyphal bacteria is reflected in genomic diversity of Mucoromycotina.</title>
        <authorList>
            <person name="Muszewska A."/>
            <person name="Okrasinska A."/>
            <person name="Steczkiewicz K."/>
            <person name="Drgas O."/>
            <person name="Orlowska M."/>
            <person name="Perlinska-Lenart U."/>
            <person name="Aleksandrzak-Piekarczyk T."/>
            <person name="Szatraj K."/>
            <person name="Zielenkiewicz U."/>
            <person name="Pilsyk S."/>
            <person name="Malc E."/>
            <person name="Mieczkowski P."/>
            <person name="Kruszewska J.S."/>
            <person name="Biernat P."/>
            <person name="Pawlowska J."/>
        </authorList>
    </citation>
    <scope>NUCLEOTIDE SEQUENCE</scope>
    <source>
        <strain evidence="9">WA0000051536</strain>
    </source>
</reference>
<dbReference type="SMART" id="SM00326">
    <property type="entry name" value="SH3"/>
    <property type="match status" value="1"/>
</dbReference>
<dbReference type="PROSITE" id="PS50002">
    <property type="entry name" value="SH3"/>
    <property type="match status" value="1"/>
</dbReference>
<dbReference type="Gene3D" id="2.30.29.30">
    <property type="entry name" value="Pleckstrin-homology domain (PH domain)/Phosphotyrosine-binding domain (PTB)"/>
    <property type="match status" value="1"/>
</dbReference>
<keyword evidence="1 3" id="KW-0728">SH3 domain</keyword>
<dbReference type="CDD" id="cd00014">
    <property type="entry name" value="CH_SF"/>
    <property type="match status" value="1"/>
</dbReference>
<dbReference type="InterPro" id="IPR013761">
    <property type="entry name" value="SAM/pointed_sf"/>
</dbReference>
<feature type="compositionally biased region" description="Polar residues" evidence="4">
    <location>
        <begin position="131"/>
        <end position="153"/>
    </location>
</feature>
<evidence type="ECO:0000256" key="4">
    <source>
        <dbReference type="SAM" id="MobiDB-lite"/>
    </source>
</evidence>
<evidence type="ECO:0000256" key="3">
    <source>
        <dbReference type="PROSITE-ProRule" id="PRU00192"/>
    </source>
</evidence>
<accession>A0A8H7UGS2</accession>
<dbReference type="PROSITE" id="PS50003">
    <property type="entry name" value="PH_DOMAIN"/>
    <property type="match status" value="1"/>
</dbReference>
<keyword evidence="2" id="KW-0344">Guanine-nucleotide releasing factor</keyword>
<evidence type="ECO:0000259" key="5">
    <source>
        <dbReference type="PROSITE" id="PS50002"/>
    </source>
</evidence>
<comment type="caution">
    <text evidence="9">The sequence shown here is derived from an EMBL/GenBank/DDBJ whole genome shotgun (WGS) entry which is preliminary data.</text>
</comment>
<feature type="region of interest" description="Disordered" evidence="4">
    <location>
        <begin position="64"/>
        <end position="93"/>
    </location>
</feature>
<feature type="compositionally biased region" description="Polar residues" evidence="4">
    <location>
        <begin position="298"/>
        <end position="309"/>
    </location>
</feature>
<dbReference type="SMART" id="SM00454">
    <property type="entry name" value="SAM"/>
    <property type="match status" value="1"/>
</dbReference>
<dbReference type="PROSITE" id="PS50021">
    <property type="entry name" value="CH"/>
    <property type="match status" value="1"/>
</dbReference>
<evidence type="ECO:0000256" key="2">
    <source>
        <dbReference type="ARBA" id="ARBA00022658"/>
    </source>
</evidence>
<feature type="domain" description="PH" evidence="6">
    <location>
        <begin position="502"/>
        <end position="598"/>
    </location>
</feature>
<proteinExistence type="predicted"/>
<evidence type="ECO:0000259" key="8">
    <source>
        <dbReference type="PROSITE" id="PS50105"/>
    </source>
</evidence>
<dbReference type="InterPro" id="IPR001452">
    <property type="entry name" value="SH3_domain"/>
</dbReference>
<feature type="domain" description="Calponin-homology (CH)" evidence="7">
    <location>
        <begin position="787"/>
        <end position="895"/>
    </location>
</feature>
<dbReference type="SMART" id="SM00233">
    <property type="entry name" value="PH"/>
    <property type="match status" value="1"/>
</dbReference>
<dbReference type="SUPFAM" id="SSF47769">
    <property type="entry name" value="SAM/Pointed domain"/>
    <property type="match status" value="1"/>
</dbReference>
<dbReference type="SUPFAM" id="SSF50044">
    <property type="entry name" value="SH3-domain"/>
    <property type="match status" value="1"/>
</dbReference>
<evidence type="ECO:0000313" key="9">
    <source>
        <dbReference type="EMBL" id="KAG2185211.1"/>
    </source>
</evidence>
<dbReference type="Gene3D" id="1.10.150.50">
    <property type="entry name" value="Transcription Factor, Ets-1"/>
    <property type="match status" value="1"/>
</dbReference>
<feature type="compositionally biased region" description="Polar residues" evidence="4">
    <location>
        <begin position="81"/>
        <end position="90"/>
    </location>
</feature>
<dbReference type="InterPro" id="IPR001715">
    <property type="entry name" value="CH_dom"/>
</dbReference>
<dbReference type="EMBL" id="JAEPRA010000005">
    <property type="protein sequence ID" value="KAG2185211.1"/>
    <property type="molecule type" value="Genomic_DNA"/>
</dbReference>
<protein>
    <submittedName>
        <fullName evidence="9">Uncharacterized protein</fullName>
    </submittedName>
</protein>
<feature type="domain" description="SAM" evidence="8">
    <location>
        <begin position="175"/>
        <end position="238"/>
    </location>
</feature>
<dbReference type="Pfam" id="PF00169">
    <property type="entry name" value="PH"/>
    <property type="match status" value="1"/>
</dbReference>
<dbReference type="InterPro" id="IPR036028">
    <property type="entry name" value="SH3-like_dom_sf"/>
</dbReference>
<dbReference type="SUPFAM" id="SSF50729">
    <property type="entry name" value="PH domain-like"/>
    <property type="match status" value="1"/>
</dbReference>
<keyword evidence="10" id="KW-1185">Reference proteome</keyword>
<dbReference type="Gene3D" id="1.10.418.10">
    <property type="entry name" value="Calponin-like domain"/>
    <property type="match status" value="1"/>
</dbReference>
<feature type="compositionally biased region" description="Basic and acidic residues" evidence="4">
    <location>
        <begin position="462"/>
        <end position="472"/>
    </location>
</feature>
<dbReference type="InterPro" id="IPR001660">
    <property type="entry name" value="SAM"/>
</dbReference>
<feature type="region of interest" description="Disordered" evidence="4">
    <location>
        <begin position="399"/>
        <end position="484"/>
    </location>
</feature>
<feature type="compositionally biased region" description="Polar residues" evidence="4">
    <location>
        <begin position="362"/>
        <end position="375"/>
    </location>
</feature>
<evidence type="ECO:0000256" key="1">
    <source>
        <dbReference type="ARBA" id="ARBA00022443"/>
    </source>
</evidence>
<feature type="compositionally biased region" description="Low complexity" evidence="4">
    <location>
        <begin position="108"/>
        <end position="119"/>
    </location>
</feature>
<dbReference type="Pfam" id="PF00018">
    <property type="entry name" value="SH3_1"/>
    <property type="match status" value="1"/>
</dbReference>
<dbReference type="OrthoDB" id="73680at2759"/>
<dbReference type="Proteomes" id="UP000612746">
    <property type="component" value="Unassembled WGS sequence"/>
</dbReference>
<feature type="region of interest" description="Disordered" evidence="4">
    <location>
        <begin position="625"/>
        <end position="673"/>
    </location>
</feature>
<dbReference type="Pfam" id="PF00307">
    <property type="entry name" value="CH"/>
    <property type="match status" value="1"/>
</dbReference>
<feature type="region of interest" description="Disordered" evidence="4">
    <location>
        <begin position="261"/>
        <end position="375"/>
    </location>
</feature>
<dbReference type="FunFam" id="2.30.29.30:FF:000286">
    <property type="entry name" value="PH-protein kinase domain containing protein"/>
    <property type="match status" value="1"/>
</dbReference>
<dbReference type="SUPFAM" id="SSF47576">
    <property type="entry name" value="Calponin-homology domain, CH-domain"/>
    <property type="match status" value="1"/>
</dbReference>
<dbReference type="PANTHER" id="PTHR12752:SF9">
    <property type="entry name" value="KRAMER, ISOFORM I"/>
    <property type="match status" value="1"/>
</dbReference>
<dbReference type="PANTHER" id="PTHR12752">
    <property type="entry name" value="PHOSPHOINOSITOL 3-PHOSPHATE-BINDING PROTEIN"/>
    <property type="match status" value="1"/>
</dbReference>
<feature type="compositionally biased region" description="Polar residues" evidence="4">
    <location>
        <begin position="436"/>
        <end position="460"/>
    </location>
</feature>
<feature type="compositionally biased region" description="Low complexity" evidence="4">
    <location>
        <begin position="65"/>
        <end position="80"/>
    </location>
</feature>
<feature type="compositionally biased region" description="Basic and acidic residues" evidence="4">
    <location>
        <begin position="261"/>
        <end position="277"/>
    </location>
</feature>
<feature type="compositionally biased region" description="Basic and acidic residues" evidence="4">
    <location>
        <begin position="953"/>
        <end position="966"/>
    </location>
</feature>
<dbReference type="CDD" id="cd00174">
    <property type="entry name" value="SH3"/>
    <property type="match status" value="1"/>
</dbReference>
<dbReference type="PROSITE" id="PS50105">
    <property type="entry name" value="SAM_DOMAIN"/>
    <property type="match status" value="1"/>
</dbReference>
<feature type="region of interest" description="Disordered" evidence="4">
    <location>
        <begin position="108"/>
        <end position="153"/>
    </location>
</feature>
<sequence length="966" mass="107788">MAGLETVYAVHNFEAENHDEIAFKVGEPIIVLEKDEEYKDGWWQGQNVKGEIGLFPMNYTSYTMPTSKQTKKSASSQQPALSQKGQTAPSSLEHKMDSLQSTITQYLPSQSTPTTSSQPAMPKQGGRERANSSASVGSNQRSPGSVGSNQGNRTHQKINDAMMMPSLRETAPEDWDIDQVGDWLDAMSFSQDRQTFKDQEISGDILLELTVDALKELKVNTFGKRFKMINAINFLKQQNSAHTRTSQDFDEEEDILAREEERLELGDEEEDMRRDIRPPPSNVDASRSIPPSHRHQHSNSVSSDRNNTRSPPPGNMEDDVVSNYSSVVPSRPLTHSQSVHQVDRSASPSLSRSRTVAAVPNAPTQNMPGQDANPRQQRNVVYSPRLGNAQPSLAHVWDNENQDSSSKGDPYKPRSPPTAAAMASSPPANGVRRQGSIMTNNNKSNISSPTPINNGNTSQPFRPEHQPFEKRGSLMPQPKPQGILPVATRYSVDSQRGMNDMTPDMEGWLHKQGDKYKTWNKRWFVLKGANLFYFKSPRDIRMKGIINLRGYRVISDDSIYAGKWCFKTQHERERTFYFYCDTEEGMREWVKALMKATILRDYNAPVLSSSNIHTVTLETARKMRPRPPSVIFGKKSPEDKDPLYSPGNRATSPNRARSPVQAIPNGPVQPPPRNMVSPPLQTRESGIGVYSPPLNPTKSYMPEERVKKDSGYDQLVSTNRSPIVPYFGDPEDEDLIDPAHGEVIQSNRSKKAVAAAQRFIDEDEDDVLREHNPRSSLAMSNASDNPLWSPNQYVEWVNERLVTKNKTIADLSSAFRSGDTLILLLEAVSGKVVRRPPVQKGGSVSMAMLDNIVAAFKFMGREGVIVDGRYTIKDVFGGNEVKIMEMLDAIRSWANEKGYLHEDASEGPSDLGVNINHNNNNQLRPLSLIEEPLPSGRSTPKKVASGGTFGSENEEKLKMVGEDDRE</sequence>
<dbReference type="InterPro" id="IPR001849">
    <property type="entry name" value="PH_domain"/>
</dbReference>
<dbReference type="AlphaFoldDB" id="A0A8H7UGS2"/>
<evidence type="ECO:0000259" key="7">
    <source>
        <dbReference type="PROSITE" id="PS50021"/>
    </source>
</evidence>
<dbReference type="InterPro" id="IPR011993">
    <property type="entry name" value="PH-like_dom_sf"/>
</dbReference>
<gene>
    <name evidence="9" type="ORF">INT44_002001</name>
</gene>
<dbReference type="Pfam" id="PF07647">
    <property type="entry name" value="SAM_2"/>
    <property type="match status" value="1"/>
</dbReference>
<dbReference type="PRINTS" id="PR00452">
    <property type="entry name" value="SH3DOMAIN"/>
</dbReference>
<organism evidence="9 10">
    <name type="scientific">Umbelopsis vinacea</name>
    <dbReference type="NCBI Taxonomy" id="44442"/>
    <lineage>
        <taxon>Eukaryota</taxon>
        <taxon>Fungi</taxon>
        <taxon>Fungi incertae sedis</taxon>
        <taxon>Mucoromycota</taxon>
        <taxon>Mucoromycotina</taxon>
        <taxon>Umbelopsidomycetes</taxon>
        <taxon>Umbelopsidales</taxon>
        <taxon>Umbelopsidaceae</taxon>
        <taxon>Umbelopsis</taxon>
    </lineage>
</organism>
<dbReference type="Gene3D" id="2.30.30.40">
    <property type="entry name" value="SH3 Domains"/>
    <property type="match status" value="1"/>
</dbReference>
<dbReference type="GO" id="GO:0005085">
    <property type="term" value="F:guanyl-nucleotide exchange factor activity"/>
    <property type="evidence" value="ECO:0007669"/>
    <property type="project" value="UniProtKB-KW"/>
</dbReference>
<feature type="region of interest" description="Disordered" evidence="4">
    <location>
        <begin position="928"/>
        <end position="966"/>
    </location>
</feature>
<evidence type="ECO:0000313" key="10">
    <source>
        <dbReference type="Proteomes" id="UP000612746"/>
    </source>
</evidence>
<name>A0A8H7UGS2_9FUNG</name>